<evidence type="ECO:0000313" key="4">
    <source>
        <dbReference type="Proteomes" id="UP000821866"/>
    </source>
</evidence>
<gene>
    <name evidence="3" type="ORF">HPB51_007923</name>
</gene>
<dbReference type="AlphaFoldDB" id="A0A9J6EN65"/>
<proteinExistence type="predicted"/>
<organism evidence="3 4">
    <name type="scientific">Rhipicephalus microplus</name>
    <name type="common">Cattle tick</name>
    <name type="synonym">Boophilus microplus</name>
    <dbReference type="NCBI Taxonomy" id="6941"/>
    <lineage>
        <taxon>Eukaryota</taxon>
        <taxon>Metazoa</taxon>
        <taxon>Ecdysozoa</taxon>
        <taxon>Arthropoda</taxon>
        <taxon>Chelicerata</taxon>
        <taxon>Arachnida</taxon>
        <taxon>Acari</taxon>
        <taxon>Parasitiformes</taxon>
        <taxon>Ixodida</taxon>
        <taxon>Ixodoidea</taxon>
        <taxon>Ixodidae</taxon>
        <taxon>Rhipicephalinae</taxon>
        <taxon>Rhipicephalus</taxon>
        <taxon>Boophilus</taxon>
    </lineage>
</organism>
<dbReference type="InterPro" id="IPR024079">
    <property type="entry name" value="MetalloPept_cat_dom_sf"/>
</dbReference>
<sequence length="169" mass="18339">MLHEHSGDSNQEQPTHEEHHQQAQQQHQQHEGVVVHGGYSIGSVAATWCAGAIVGTLAGVLGFLFVATVAAGSMFPSKQPRGPPERDDGSVCYSPDCLAATAYLHDKLNPLVEPCRNFADYVCGRLRGPGSVMDQVFKYYVVRVEACAMIYNIGPGPPWWSIVVMALDC</sequence>
<dbReference type="EMBL" id="JABSTU010000003">
    <property type="protein sequence ID" value="KAH8035679.1"/>
    <property type="molecule type" value="Genomic_DNA"/>
</dbReference>
<dbReference type="GO" id="GO:0006508">
    <property type="term" value="P:proteolysis"/>
    <property type="evidence" value="ECO:0007669"/>
    <property type="project" value="InterPro"/>
</dbReference>
<protein>
    <recommendedName>
        <fullName evidence="5">Peptidase M13 N-terminal domain-containing protein</fullName>
    </recommendedName>
</protein>
<name>A0A9J6EN65_RHIMP</name>
<feature type="transmembrane region" description="Helical" evidence="2">
    <location>
        <begin position="45"/>
        <end position="71"/>
    </location>
</feature>
<dbReference type="Proteomes" id="UP000821866">
    <property type="component" value="Chromosome 11"/>
</dbReference>
<feature type="region of interest" description="Disordered" evidence="1">
    <location>
        <begin position="1"/>
        <end position="31"/>
    </location>
</feature>
<reference evidence="3" key="1">
    <citation type="journal article" date="2020" name="Cell">
        <title>Large-Scale Comparative Analyses of Tick Genomes Elucidate Their Genetic Diversity and Vector Capacities.</title>
        <authorList>
            <consortium name="Tick Genome and Microbiome Consortium (TIGMIC)"/>
            <person name="Jia N."/>
            <person name="Wang J."/>
            <person name="Shi W."/>
            <person name="Du L."/>
            <person name="Sun Y."/>
            <person name="Zhan W."/>
            <person name="Jiang J.F."/>
            <person name="Wang Q."/>
            <person name="Zhang B."/>
            <person name="Ji P."/>
            <person name="Bell-Sakyi L."/>
            <person name="Cui X.M."/>
            <person name="Yuan T.T."/>
            <person name="Jiang B.G."/>
            <person name="Yang W.F."/>
            <person name="Lam T.T."/>
            <person name="Chang Q.C."/>
            <person name="Ding S.J."/>
            <person name="Wang X.J."/>
            <person name="Zhu J.G."/>
            <person name="Ruan X.D."/>
            <person name="Zhao L."/>
            <person name="Wei J.T."/>
            <person name="Ye R.Z."/>
            <person name="Que T.C."/>
            <person name="Du C.H."/>
            <person name="Zhou Y.H."/>
            <person name="Cheng J.X."/>
            <person name="Dai P.F."/>
            <person name="Guo W.B."/>
            <person name="Han X.H."/>
            <person name="Huang E.J."/>
            <person name="Li L.F."/>
            <person name="Wei W."/>
            <person name="Gao Y.C."/>
            <person name="Liu J.Z."/>
            <person name="Shao H.Z."/>
            <person name="Wang X."/>
            <person name="Wang C.C."/>
            <person name="Yang T.C."/>
            <person name="Huo Q.B."/>
            <person name="Li W."/>
            <person name="Chen H.Y."/>
            <person name="Chen S.E."/>
            <person name="Zhou L.G."/>
            <person name="Ni X.B."/>
            <person name="Tian J.H."/>
            <person name="Sheng Y."/>
            <person name="Liu T."/>
            <person name="Pan Y.S."/>
            <person name="Xia L.Y."/>
            <person name="Li J."/>
            <person name="Zhao F."/>
            <person name="Cao W.C."/>
        </authorList>
    </citation>
    <scope>NUCLEOTIDE SEQUENCE</scope>
    <source>
        <strain evidence="3">Rmic-2018</strain>
    </source>
</reference>
<comment type="caution">
    <text evidence="3">The sequence shown here is derived from an EMBL/GenBank/DDBJ whole genome shotgun (WGS) entry which is preliminary data.</text>
</comment>
<dbReference type="PROSITE" id="PS51885">
    <property type="entry name" value="NEPRILYSIN"/>
    <property type="match status" value="1"/>
</dbReference>
<dbReference type="InterPro" id="IPR000718">
    <property type="entry name" value="Peptidase_M13"/>
</dbReference>
<dbReference type="SUPFAM" id="SSF55486">
    <property type="entry name" value="Metalloproteases ('zincins'), catalytic domain"/>
    <property type="match status" value="1"/>
</dbReference>
<reference evidence="3" key="2">
    <citation type="submission" date="2021-09" db="EMBL/GenBank/DDBJ databases">
        <authorList>
            <person name="Jia N."/>
            <person name="Wang J."/>
            <person name="Shi W."/>
            <person name="Du L."/>
            <person name="Sun Y."/>
            <person name="Zhan W."/>
            <person name="Jiang J."/>
            <person name="Wang Q."/>
            <person name="Zhang B."/>
            <person name="Ji P."/>
            <person name="Sakyi L.B."/>
            <person name="Cui X."/>
            <person name="Yuan T."/>
            <person name="Jiang B."/>
            <person name="Yang W."/>
            <person name="Lam T.T.-Y."/>
            <person name="Chang Q."/>
            <person name="Ding S."/>
            <person name="Wang X."/>
            <person name="Zhu J."/>
            <person name="Ruan X."/>
            <person name="Zhao L."/>
            <person name="Wei J."/>
            <person name="Que T."/>
            <person name="Du C."/>
            <person name="Cheng J."/>
            <person name="Dai P."/>
            <person name="Han X."/>
            <person name="Huang E."/>
            <person name="Gao Y."/>
            <person name="Liu J."/>
            <person name="Shao H."/>
            <person name="Ye R."/>
            <person name="Li L."/>
            <person name="Wei W."/>
            <person name="Wang X."/>
            <person name="Wang C."/>
            <person name="Huo Q."/>
            <person name="Li W."/>
            <person name="Guo W."/>
            <person name="Chen H."/>
            <person name="Chen S."/>
            <person name="Zhou L."/>
            <person name="Zhou L."/>
            <person name="Ni X."/>
            <person name="Tian J."/>
            <person name="Zhou Y."/>
            <person name="Sheng Y."/>
            <person name="Liu T."/>
            <person name="Pan Y."/>
            <person name="Xia L."/>
            <person name="Li J."/>
            <person name="Zhao F."/>
            <person name="Cao W."/>
        </authorList>
    </citation>
    <scope>NUCLEOTIDE SEQUENCE</scope>
    <source>
        <strain evidence="3">Rmic-2018</strain>
        <tissue evidence="3">Larvae</tissue>
    </source>
</reference>
<evidence type="ECO:0008006" key="5">
    <source>
        <dbReference type="Google" id="ProtNLM"/>
    </source>
</evidence>
<evidence type="ECO:0000313" key="3">
    <source>
        <dbReference type="EMBL" id="KAH8035679.1"/>
    </source>
</evidence>
<dbReference type="Gene3D" id="3.40.390.10">
    <property type="entry name" value="Collagenase (Catalytic Domain)"/>
    <property type="match status" value="1"/>
</dbReference>
<keyword evidence="2" id="KW-1133">Transmembrane helix</keyword>
<evidence type="ECO:0000256" key="2">
    <source>
        <dbReference type="SAM" id="Phobius"/>
    </source>
</evidence>
<evidence type="ECO:0000256" key="1">
    <source>
        <dbReference type="SAM" id="MobiDB-lite"/>
    </source>
</evidence>
<keyword evidence="2" id="KW-0472">Membrane</keyword>
<keyword evidence="2" id="KW-0812">Transmembrane</keyword>
<dbReference type="GO" id="GO:0004222">
    <property type="term" value="F:metalloendopeptidase activity"/>
    <property type="evidence" value="ECO:0007669"/>
    <property type="project" value="InterPro"/>
</dbReference>
<keyword evidence="4" id="KW-1185">Reference proteome</keyword>
<accession>A0A9J6EN65</accession>